<organism evidence="1 2">
    <name type="scientific">Streblomastix strix</name>
    <dbReference type="NCBI Taxonomy" id="222440"/>
    <lineage>
        <taxon>Eukaryota</taxon>
        <taxon>Metamonada</taxon>
        <taxon>Preaxostyla</taxon>
        <taxon>Oxymonadida</taxon>
        <taxon>Streblomastigidae</taxon>
        <taxon>Streblomastix</taxon>
    </lineage>
</organism>
<evidence type="ECO:0000313" key="1">
    <source>
        <dbReference type="EMBL" id="KAA6353187.1"/>
    </source>
</evidence>
<dbReference type="AlphaFoldDB" id="A0A5J4T4M6"/>
<dbReference type="EMBL" id="SNRW01038595">
    <property type="protein sequence ID" value="KAA6353187.1"/>
    <property type="molecule type" value="Genomic_DNA"/>
</dbReference>
<sequence>MVNPHKSDCICSSSGAPFGCTPVDCENPDQKYPCICTEDIEKDSPTCICAEGNEDSITPGS</sequence>
<proteinExistence type="predicted"/>
<name>A0A5J4T4M6_9EUKA</name>
<accession>A0A5J4T4M6</accession>
<feature type="non-terminal residue" evidence="1">
    <location>
        <position position="61"/>
    </location>
</feature>
<comment type="caution">
    <text evidence="1">The sequence shown here is derived from an EMBL/GenBank/DDBJ whole genome shotgun (WGS) entry which is preliminary data.</text>
</comment>
<evidence type="ECO:0000313" key="2">
    <source>
        <dbReference type="Proteomes" id="UP000324800"/>
    </source>
</evidence>
<protein>
    <submittedName>
        <fullName evidence="1">Uncharacterized protein</fullName>
    </submittedName>
</protein>
<reference evidence="1 2" key="1">
    <citation type="submission" date="2019-03" db="EMBL/GenBank/DDBJ databases">
        <title>Single cell metagenomics reveals metabolic interactions within the superorganism composed of flagellate Streblomastix strix and complex community of Bacteroidetes bacteria on its surface.</title>
        <authorList>
            <person name="Treitli S.C."/>
            <person name="Kolisko M."/>
            <person name="Husnik F."/>
            <person name="Keeling P."/>
            <person name="Hampl V."/>
        </authorList>
    </citation>
    <scope>NUCLEOTIDE SEQUENCE [LARGE SCALE GENOMIC DNA]</scope>
    <source>
        <strain evidence="1">ST1C</strain>
    </source>
</reference>
<gene>
    <name evidence="1" type="ORF">EZS28_051286</name>
</gene>
<dbReference type="Proteomes" id="UP000324800">
    <property type="component" value="Unassembled WGS sequence"/>
</dbReference>